<dbReference type="eggNOG" id="KOG4722">
    <property type="taxonomic scope" value="Eukaryota"/>
</dbReference>
<evidence type="ECO:0000313" key="1">
    <source>
        <dbReference type="EnsemblMetazoa" id="SMAR013755-PA"/>
    </source>
</evidence>
<evidence type="ECO:0000313" key="2">
    <source>
        <dbReference type="Proteomes" id="UP000014500"/>
    </source>
</evidence>
<dbReference type="EMBL" id="JH432130">
    <property type="status" value="NOT_ANNOTATED_CDS"/>
    <property type="molecule type" value="Genomic_DNA"/>
</dbReference>
<keyword evidence="2" id="KW-1185">Reference proteome</keyword>
<evidence type="ECO:0008006" key="3">
    <source>
        <dbReference type="Google" id="ProtNLM"/>
    </source>
</evidence>
<dbReference type="PANTHER" id="PTHR31434">
    <property type="entry name" value="S PHASE CYCLIN A-ASSOCIATED PROTEIN IN THE ENDOPLASMIC RETICULUM"/>
    <property type="match status" value="1"/>
</dbReference>
<protein>
    <recommendedName>
        <fullName evidence="3">S phase cyclin A-associated protein in the endoplasmic reticulum N-terminal domain-containing protein</fullName>
    </recommendedName>
</protein>
<dbReference type="HOGENOM" id="CLU_081743_0_0_1"/>
<name>T1JIS4_STRMM</name>
<sequence>MVSVGVVDKVAEYFHRVHGPVDREQPFLLKCMQLMTCITNLHLRRNGRLDVFGTKKPLRECDSHLETHLESAFRATSLVNVVSLLYSILLHSGVPSRGSQSPPPRLSSSTINLAISGLRMLNHMALFHLPMFQSVLGDDALSLEFRHISTYLLWYYSASQAYSDEILTSLLHELLLTVGYFTVLNADHQTIIHSGHTPTLLQQLVTLPFPYFSDPRLTRVLFPTLIACCHNNKTNKTIIQQEMSGQLLSDFLQKALQDDPETDACCWESDPDWRWKTHFRFPRSRWSEANEFFTKND</sequence>
<dbReference type="STRING" id="126957.T1JIS4"/>
<dbReference type="Proteomes" id="UP000014500">
    <property type="component" value="Unassembled WGS sequence"/>
</dbReference>
<reference evidence="2" key="1">
    <citation type="submission" date="2011-05" db="EMBL/GenBank/DDBJ databases">
        <authorList>
            <person name="Richards S.R."/>
            <person name="Qu J."/>
            <person name="Jiang H."/>
            <person name="Jhangiani S.N."/>
            <person name="Agravi P."/>
            <person name="Goodspeed R."/>
            <person name="Gross S."/>
            <person name="Mandapat C."/>
            <person name="Jackson L."/>
            <person name="Mathew T."/>
            <person name="Pu L."/>
            <person name="Thornton R."/>
            <person name="Saada N."/>
            <person name="Wilczek-Boney K.B."/>
            <person name="Lee S."/>
            <person name="Kovar C."/>
            <person name="Wu Y."/>
            <person name="Scherer S.E."/>
            <person name="Worley K.C."/>
            <person name="Muzny D.M."/>
            <person name="Gibbs R."/>
        </authorList>
    </citation>
    <scope>NUCLEOTIDE SEQUENCE</scope>
    <source>
        <strain evidence="2">Brora</strain>
    </source>
</reference>
<dbReference type="OMA" id="WSEANEF"/>
<organism evidence="1 2">
    <name type="scientific">Strigamia maritima</name>
    <name type="common">European centipede</name>
    <name type="synonym">Geophilus maritimus</name>
    <dbReference type="NCBI Taxonomy" id="126957"/>
    <lineage>
        <taxon>Eukaryota</taxon>
        <taxon>Metazoa</taxon>
        <taxon>Ecdysozoa</taxon>
        <taxon>Arthropoda</taxon>
        <taxon>Myriapoda</taxon>
        <taxon>Chilopoda</taxon>
        <taxon>Pleurostigmophora</taxon>
        <taxon>Geophilomorpha</taxon>
        <taxon>Linotaeniidae</taxon>
        <taxon>Strigamia</taxon>
    </lineage>
</organism>
<proteinExistence type="predicted"/>
<dbReference type="EnsemblMetazoa" id="SMAR013755-RA">
    <property type="protein sequence ID" value="SMAR013755-PA"/>
    <property type="gene ID" value="SMAR013755"/>
</dbReference>
<accession>T1JIS4</accession>
<dbReference type="AlphaFoldDB" id="T1JIS4"/>
<reference evidence="1" key="2">
    <citation type="submission" date="2015-02" db="UniProtKB">
        <authorList>
            <consortium name="EnsemblMetazoa"/>
        </authorList>
    </citation>
    <scope>IDENTIFICATION</scope>
</reference>
<dbReference type="PANTHER" id="PTHR31434:SF2">
    <property type="entry name" value="S PHASE CYCLIN A-ASSOCIATED PROTEIN IN THE ENDOPLASMIC RETICULUM"/>
    <property type="match status" value="1"/>
</dbReference>